<keyword evidence="2" id="KW-0805">Transcription regulation</keyword>
<accession>A0A916SLR0</accession>
<dbReference type="Pfam" id="PF08281">
    <property type="entry name" value="Sigma70_r4_2"/>
    <property type="match status" value="1"/>
</dbReference>
<comment type="similarity">
    <text evidence="1">Belongs to the sigma-70 factor family. ECF subfamily.</text>
</comment>
<dbReference type="Gene3D" id="1.10.10.10">
    <property type="entry name" value="Winged helix-like DNA-binding domain superfamily/Winged helix DNA-binding domain"/>
    <property type="match status" value="1"/>
</dbReference>
<dbReference type="InterPro" id="IPR013324">
    <property type="entry name" value="RNA_pol_sigma_r3/r4-like"/>
</dbReference>
<dbReference type="PANTHER" id="PTHR43133:SF63">
    <property type="entry name" value="RNA POLYMERASE SIGMA FACTOR FECI-RELATED"/>
    <property type="match status" value="1"/>
</dbReference>
<comment type="caution">
    <text evidence="7">The sequence shown here is derived from an EMBL/GenBank/DDBJ whole genome shotgun (WGS) entry which is preliminary data.</text>
</comment>
<dbReference type="RefSeq" id="WP_188825684.1">
    <property type="nucleotide sequence ID" value="NZ_BMHH01000019.1"/>
</dbReference>
<dbReference type="AlphaFoldDB" id="A0A916SLR0"/>
<dbReference type="InterPro" id="IPR007627">
    <property type="entry name" value="RNA_pol_sigma70_r2"/>
</dbReference>
<dbReference type="Pfam" id="PF04542">
    <property type="entry name" value="Sigma70_r2"/>
    <property type="match status" value="1"/>
</dbReference>
<dbReference type="InterPro" id="IPR014284">
    <property type="entry name" value="RNA_pol_sigma-70_dom"/>
</dbReference>
<feature type="domain" description="RNA polymerase sigma-70 region 2" evidence="5">
    <location>
        <begin position="11"/>
        <end position="76"/>
    </location>
</feature>
<organism evidence="7 8">
    <name type="scientific">Brucella endophytica</name>
    <dbReference type="NCBI Taxonomy" id="1963359"/>
    <lineage>
        <taxon>Bacteria</taxon>
        <taxon>Pseudomonadati</taxon>
        <taxon>Pseudomonadota</taxon>
        <taxon>Alphaproteobacteria</taxon>
        <taxon>Hyphomicrobiales</taxon>
        <taxon>Brucellaceae</taxon>
        <taxon>Brucella/Ochrobactrum group</taxon>
        <taxon>Brucella</taxon>
    </lineage>
</organism>
<dbReference type="NCBIfam" id="TIGR02937">
    <property type="entry name" value="sigma70-ECF"/>
    <property type="match status" value="1"/>
</dbReference>
<dbReference type="PANTHER" id="PTHR43133">
    <property type="entry name" value="RNA POLYMERASE ECF-TYPE SIGMA FACTO"/>
    <property type="match status" value="1"/>
</dbReference>
<keyword evidence="4" id="KW-0804">Transcription</keyword>
<evidence type="ECO:0000313" key="7">
    <source>
        <dbReference type="EMBL" id="GGB05618.1"/>
    </source>
</evidence>
<name>A0A916SLR0_9HYPH</name>
<dbReference type="SUPFAM" id="SSF88659">
    <property type="entry name" value="Sigma3 and sigma4 domains of RNA polymerase sigma factors"/>
    <property type="match status" value="1"/>
</dbReference>
<dbReference type="GO" id="GO:0006352">
    <property type="term" value="P:DNA-templated transcription initiation"/>
    <property type="evidence" value="ECO:0007669"/>
    <property type="project" value="InterPro"/>
</dbReference>
<gene>
    <name evidence="7" type="ORF">GCM10011491_37120</name>
</gene>
<keyword evidence="7" id="KW-0240">DNA-directed RNA polymerase</keyword>
<dbReference type="Proteomes" id="UP000646478">
    <property type="component" value="Unassembled WGS sequence"/>
</dbReference>
<dbReference type="InterPro" id="IPR036388">
    <property type="entry name" value="WH-like_DNA-bd_sf"/>
</dbReference>
<evidence type="ECO:0000259" key="5">
    <source>
        <dbReference type="Pfam" id="PF04542"/>
    </source>
</evidence>
<proteinExistence type="inferred from homology"/>
<reference evidence="7" key="1">
    <citation type="journal article" date="2014" name="Int. J. Syst. Evol. Microbiol.">
        <title>Complete genome sequence of Corynebacterium casei LMG S-19264T (=DSM 44701T), isolated from a smear-ripened cheese.</title>
        <authorList>
            <consortium name="US DOE Joint Genome Institute (JGI-PGF)"/>
            <person name="Walter F."/>
            <person name="Albersmeier A."/>
            <person name="Kalinowski J."/>
            <person name="Ruckert C."/>
        </authorList>
    </citation>
    <scope>NUCLEOTIDE SEQUENCE</scope>
    <source>
        <strain evidence="7">CGMCC 1.15082</strain>
    </source>
</reference>
<dbReference type="InterPro" id="IPR013325">
    <property type="entry name" value="RNA_pol_sigma_r2"/>
</dbReference>
<keyword evidence="3" id="KW-0731">Sigma factor</keyword>
<dbReference type="Gene3D" id="1.10.1740.10">
    <property type="match status" value="1"/>
</dbReference>
<feature type="domain" description="RNA polymerase sigma factor 70 region 4 type 2" evidence="6">
    <location>
        <begin position="107"/>
        <end position="158"/>
    </location>
</feature>
<sequence length="167" mass="18932">MDTRTADLARLYETEHTRLRSIVRRLIGNPNVAEDVVQQAFANILARTDETAANFAYVRQAVRNLALNHLRDTRRRGEAELTGFELDTIADERPSPEMAALYRSELRRLLQAVAELPPRRREAFTLNKVEGLSYDEIAERMGISRNTVISQIVSAMLALDRALALEP</sequence>
<evidence type="ECO:0000256" key="4">
    <source>
        <dbReference type="ARBA" id="ARBA00023163"/>
    </source>
</evidence>
<evidence type="ECO:0000313" key="8">
    <source>
        <dbReference type="Proteomes" id="UP000646478"/>
    </source>
</evidence>
<keyword evidence="8" id="KW-1185">Reference proteome</keyword>
<dbReference type="GO" id="GO:0000428">
    <property type="term" value="C:DNA-directed RNA polymerase complex"/>
    <property type="evidence" value="ECO:0007669"/>
    <property type="project" value="UniProtKB-KW"/>
</dbReference>
<dbReference type="CDD" id="cd06171">
    <property type="entry name" value="Sigma70_r4"/>
    <property type="match status" value="1"/>
</dbReference>
<reference evidence="7" key="2">
    <citation type="submission" date="2020-09" db="EMBL/GenBank/DDBJ databases">
        <authorList>
            <person name="Sun Q."/>
            <person name="Zhou Y."/>
        </authorList>
    </citation>
    <scope>NUCLEOTIDE SEQUENCE</scope>
    <source>
        <strain evidence="7">CGMCC 1.15082</strain>
    </source>
</reference>
<evidence type="ECO:0000256" key="2">
    <source>
        <dbReference type="ARBA" id="ARBA00023015"/>
    </source>
</evidence>
<evidence type="ECO:0000256" key="1">
    <source>
        <dbReference type="ARBA" id="ARBA00010641"/>
    </source>
</evidence>
<evidence type="ECO:0000256" key="3">
    <source>
        <dbReference type="ARBA" id="ARBA00023082"/>
    </source>
</evidence>
<dbReference type="SUPFAM" id="SSF88946">
    <property type="entry name" value="Sigma2 domain of RNA polymerase sigma factors"/>
    <property type="match status" value="1"/>
</dbReference>
<dbReference type="GO" id="GO:0016987">
    <property type="term" value="F:sigma factor activity"/>
    <property type="evidence" value="ECO:0007669"/>
    <property type="project" value="UniProtKB-KW"/>
</dbReference>
<evidence type="ECO:0000259" key="6">
    <source>
        <dbReference type="Pfam" id="PF08281"/>
    </source>
</evidence>
<dbReference type="InterPro" id="IPR039425">
    <property type="entry name" value="RNA_pol_sigma-70-like"/>
</dbReference>
<protein>
    <submittedName>
        <fullName evidence="7">DNA-directed RNA polymerase sigma-70 factor</fullName>
    </submittedName>
</protein>
<dbReference type="InterPro" id="IPR013249">
    <property type="entry name" value="RNA_pol_sigma70_r4_t2"/>
</dbReference>
<dbReference type="GO" id="GO:0003677">
    <property type="term" value="F:DNA binding"/>
    <property type="evidence" value="ECO:0007669"/>
    <property type="project" value="InterPro"/>
</dbReference>
<dbReference type="EMBL" id="BMHH01000019">
    <property type="protein sequence ID" value="GGB05618.1"/>
    <property type="molecule type" value="Genomic_DNA"/>
</dbReference>